<sequence>MSFNQWKRLLMVAMWLGVALIVLGIGLIVLTDLRTDGVAGVRVIALTIGAGLLLLIPSKLVITLLLMMHDSKSREEQ</sequence>
<keyword evidence="1" id="KW-1133">Transmembrane helix</keyword>
<comment type="caution">
    <text evidence="2">The sequence shown here is derived from an EMBL/GenBank/DDBJ whole genome shotgun (WGS) entry which is preliminary data.</text>
</comment>
<accession>A0A8J6QGU4</accession>
<feature type="transmembrane region" description="Helical" evidence="1">
    <location>
        <begin position="43"/>
        <end position="67"/>
    </location>
</feature>
<keyword evidence="1" id="KW-0812">Transmembrane</keyword>
<proteinExistence type="predicted"/>
<dbReference type="EMBL" id="JACXAF010000001">
    <property type="protein sequence ID" value="MBD1388088.1"/>
    <property type="molecule type" value="Genomic_DNA"/>
</dbReference>
<keyword evidence="3" id="KW-1185">Reference proteome</keyword>
<feature type="transmembrane region" description="Helical" evidence="1">
    <location>
        <begin position="12"/>
        <end position="31"/>
    </location>
</feature>
<organism evidence="2 3">
    <name type="scientific">Neiella litorisoli</name>
    <dbReference type="NCBI Taxonomy" id="2771431"/>
    <lineage>
        <taxon>Bacteria</taxon>
        <taxon>Pseudomonadati</taxon>
        <taxon>Pseudomonadota</taxon>
        <taxon>Gammaproteobacteria</taxon>
        <taxon>Alteromonadales</taxon>
        <taxon>Echinimonadaceae</taxon>
        <taxon>Neiella</taxon>
    </lineage>
</organism>
<evidence type="ECO:0000313" key="2">
    <source>
        <dbReference type="EMBL" id="MBD1388088.1"/>
    </source>
</evidence>
<keyword evidence="1" id="KW-0472">Membrane</keyword>
<protein>
    <submittedName>
        <fullName evidence="2">Uncharacterized protein</fullName>
    </submittedName>
</protein>
<evidence type="ECO:0000313" key="3">
    <source>
        <dbReference type="Proteomes" id="UP000638014"/>
    </source>
</evidence>
<dbReference type="RefSeq" id="WP_191143203.1">
    <property type="nucleotide sequence ID" value="NZ_JACXAF010000001.1"/>
</dbReference>
<reference evidence="2" key="1">
    <citation type="submission" date="2020-09" db="EMBL/GenBank/DDBJ databases">
        <title>A novel bacterium of genus Neiella, isolated from South China Sea.</title>
        <authorList>
            <person name="Huang H."/>
            <person name="Mo K."/>
            <person name="Hu Y."/>
        </authorList>
    </citation>
    <scope>NUCLEOTIDE SEQUENCE</scope>
    <source>
        <strain evidence="2">HB171785</strain>
    </source>
</reference>
<dbReference type="Proteomes" id="UP000638014">
    <property type="component" value="Unassembled WGS sequence"/>
</dbReference>
<gene>
    <name evidence="2" type="ORF">IC617_01475</name>
</gene>
<name>A0A8J6QGU4_9GAMM</name>
<dbReference type="AlphaFoldDB" id="A0A8J6QGU4"/>
<evidence type="ECO:0000256" key="1">
    <source>
        <dbReference type="SAM" id="Phobius"/>
    </source>
</evidence>